<proteinExistence type="predicted"/>
<dbReference type="AlphaFoldDB" id="A0A6J5YJ43"/>
<keyword evidence="1" id="KW-0812">Transmembrane</keyword>
<evidence type="ECO:0000256" key="1">
    <source>
        <dbReference type="SAM" id="Phobius"/>
    </source>
</evidence>
<protein>
    <submittedName>
        <fullName evidence="2">Unannotated protein</fullName>
    </submittedName>
</protein>
<feature type="transmembrane region" description="Helical" evidence="1">
    <location>
        <begin position="146"/>
        <end position="172"/>
    </location>
</feature>
<dbReference type="EMBL" id="CAEMXZ010000063">
    <property type="protein sequence ID" value="CAB4323689.1"/>
    <property type="molecule type" value="Genomic_DNA"/>
</dbReference>
<organism evidence="2">
    <name type="scientific">freshwater metagenome</name>
    <dbReference type="NCBI Taxonomy" id="449393"/>
    <lineage>
        <taxon>unclassified sequences</taxon>
        <taxon>metagenomes</taxon>
        <taxon>ecological metagenomes</taxon>
    </lineage>
</organism>
<feature type="transmembrane region" description="Helical" evidence="1">
    <location>
        <begin position="349"/>
        <end position="367"/>
    </location>
</feature>
<feature type="transmembrane region" description="Helical" evidence="1">
    <location>
        <begin position="451"/>
        <end position="472"/>
    </location>
</feature>
<dbReference type="InterPro" id="IPR018674">
    <property type="entry name" value="DUF2142_membrane"/>
</dbReference>
<feature type="transmembrane region" description="Helical" evidence="1">
    <location>
        <begin position="178"/>
        <end position="199"/>
    </location>
</feature>
<evidence type="ECO:0000313" key="2">
    <source>
        <dbReference type="EMBL" id="CAB4323689.1"/>
    </source>
</evidence>
<reference evidence="2" key="1">
    <citation type="submission" date="2020-05" db="EMBL/GenBank/DDBJ databases">
        <authorList>
            <person name="Chiriac C."/>
            <person name="Salcher M."/>
            <person name="Ghai R."/>
            <person name="Kavagutti S V."/>
        </authorList>
    </citation>
    <scope>NUCLEOTIDE SEQUENCE</scope>
</reference>
<feature type="transmembrane region" description="Helical" evidence="1">
    <location>
        <begin position="241"/>
        <end position="256"/>
    </location>
</feature>
<name>A0A6J5YJ43_9ZZZZ</name>
<feature type="transmembrane region" description="Helical" evidence="1">
    <location>
        <begin position="263"/>
        <end position="281"/>
    </location>
</feature>
<gene>
    <name evidence="2" type="ORF">UFOPK1392_01446</name>
</gene>
<dbReference type="Pfam" id="PF09913">
    <property type="entry name" value="DUF2142"/>
    <property type="match status" value="1"/>
</dbReference>
<feature type="transmembrane region" description="Helical" evidence="1">
    <location>
        <begin position="219"/>
        <end position="235"/>
    </location>
</feature>
<feature type="transmembrane region" description="Helical" evidence="1">
    <location>
        <begin position="412"/>
        <end position="430"/>
    </location>
</feature>
<feature type="transmembrane region" description="Helical" evidence="1">
    <location>
        <begin position="7"/>
        <end position="27"/>
    </location>
</feature>
<feature type="transmembrane region" description="Helical" evidence="1">
    <location>
        <begin position="379"/>
        <end position="400"/>
    </location>
</feature>
<sequence length="482" mass="51687">MDAPSRFVLAVGGFLGLLMVVFAPGWFGGADEGTHVMRSLAMAHGEVFPSRVDGALLSTVPAVQSESIGAVIRYAATHDAPNGGSLLGSLLDTQPSWDDTVTFDTGATMASSPIAYAPSALFMAVPSALGAPTIVTLWFGRLGDLVVYLALVLLALRLASGFRWAIAITALFPMNLAMAASVSPDAVTIGALLLVLAVWTRVWRLTDPATVQVRPDRRALVQLGALVGSAGLLLALAKPPYFAVLAAFPALLLVRRRDVRVRVAALAASLALACGVLASLFSTSNDYRSAGAGMFAELRFQPDVQTQRILDAPLSFVGRCVSRWFEAVPDSVQRWTRQLGFWRSSLPGVLAWVILAVFVIAAITLDADDLLRLRRFSRSIFAVGTAAIVLALMASSYVYFDDTVDGVHMTEQIARYSLPLFAMAVMGWAPRWPLRGRMLTLAHTERGRSTMIGLVAVSTTICVFAVLVEWWWPGVAGPFTGY</sequence>
<accession>A0A6J5YJ43</accession>
<keyword evidence="1" id="KW-1133">Transmembrane helix</keyword>
<keyword evidence="1" id="KW-0472">Membrane</keyword>
<feature type="transmembrane region" description="Helical" evidence="1">
    <location>
        <begin position="114"/>
        <end position="139"/>
    </location>
</feature>